<reference evidence="2" key="1">
    <citation type="journal article" name="DNA Res.">
        <title>The physiological potential of anammox bacteria as revealed by their core genome structure.</title>
        <authorList>
            <person name="Okubo T."/>
            <person name="Toyoda A."/>
            <person name="Fukuhara K."/>
            <person name="Uchiyama I."/>
            <person name="Harigaya Y."/>
            <person name="Kuroiwa M."/>
            <person name="Suzuki T."/>
            <person name="Murakami Y."/>
            <person name="Suwa Y."/>
            <person name="Takami H."/>
        </authorList>
    </citation>
    <scope>NUCLEOTIDE SEQUENCE</scope>
    <source>
        <strain evidence="2">317325-2</strain>
    </source>
</reference>
<keyword evidence="1" id="KW-0472">Membrane</keyword>
<gene>
    <name evidence="2" type="ORF">NPRO_20640</name>
</gene>
<keyword evidence="1" id="KW-1133">Transmembrane helix</keyword>
<keyword evidence="1" id="KW-0812">Transmembrane</keyword>
<dbReference type="AlphaFoldDB" id="A0A809RAJ3"/>
<feature type="transmembrane region" description="Helical" evidence="1">
    <location>
        <begin position="207"/>
        <end position="234"/>
    </location>
</feature>
<dbReference type="Proteomes" id="UP000662873">
    <property type="component" value="Chromosome"/>
</dbReference>
<evidence type="ECO:0000256" key="1">
    <source>
        <dbReference type="SAM" id="Phobius"/>
    </source>
</evidence>
<dbReference type="EMBL" id="AP021858">
    <property type="protein sequence ID" value="BBO24469.1"/>
    <property type="molecule type" value="Genomic_DNA"/>
</dbReference>
<evidence type="ECO:0000313" key="3">
    <source>
        <dbReference type="Proteomes" id="UP000662873"/>
    </source>
</evidence>
<accession>A0A809RAJ3</accession>
<dbReference type="KEGG" id="npy:NPRO_20640"/>
<sequence>MTFQASSQSETFIVPRISQVRGRLADNGKVVEQESFQPETSVANAERRADAWIARFAPLVMNQDVASVDEIRGRLRVLRALREESAPLTSNLESTPHPERPEWADTLLMAIEQLDSVERSLRRKLALLAPGDPEGLVDMDALRDRLAERAAHDELGVDADLVQPLSLTERTSPANYGMAAGLLGVSIAWNSFTAVHAYFMIGGFKQVIGWAALGLLGFYALFFGAGISMLAAAFNAASEESIELSGRTLTVRRRLGFWVRKKTHKLAMSGVARIQKVNTMKFTSGRQASMTPSIVLEDEQGREVSFASGVSTTARNRIMRRINAYLRLSSE</sequence>
<feature type="transmembrane region" description="Helical" evidence="1">
    <location>
        <begin position="176"/>
        <end position="201"/>
    </location>
</feature>
<organism evidence="2 3">
    <name type="scientific">Candidatus Nitrosymbiomonas proteolyticus</name>
    <dbReference type="NCBI Taxonomy" id="2608984"/>
    <lineage>
        <taxon>Bacteria</taxon>
        <taxon>Bacillati</taxon>
        <taxon>Armatimonadota</taxon>
        <taxon>Armatimonadota incertae sedis</taxon>
        <taxon>Candidatus Nitrosymbiomonas</taxon>
    </lineage>
</organism>
<name>A0A809RAJ3_9BACT</name>
<evidence type="ECO:0000313" key="2">
    <source>
        <dbReference type="EMBL" id="BBO24469.1"/>
    </source>
</evidence>
<protein>
    <submittedName>
        <fullName evidence="2">Uncharacterized protein</fullName>
    </submittedName>
</protein>
<proteinExistence type="predicted"/>